<protein>
    <recommendedName>
        <fullName evidence="3">N-acetyltransferase domain-containing protein</fullName>
    </recommendedName>
</protein>
<dbReference type="InterPro" id="IPR016181">
    <property type="entry name" value="Acyl_CoA_acyltransferase"/>
</dbReference>
<accession>A0A255XYW1</accession>
<name>A0A255XYW1_9PROT</name>
<organism evidence="1 2">
    <name type="scientific">Elstera cyanobacteriorum</name>
    <dbReference type="NCBI Taxonomy" id="2022747"/>
    <lineage>
        <taxon>Bacteria</taxon>
        <taxon>Pseudomonadati</taxon>
        <taxon>Pseudomonadota</taxon>
        <taxon>Alphaproteobacteria</taxon>
        <taxon>Rhodospirillales</taxon>
        <taxon>Rhodospirillaceae</taxon>
        <taxon>Elstera</taxon>
    </lineage>
</organism>
<gene>
    <name evidence="1" type="ORF">CHR90_01640</name>
</gene>
<sequence length="154" mass="16698">MRFQITTRLTPREVDQAFALIQIEAPEMTLAGWRSFARSAGQAAPAQANRRRAPSLAAVKDARGYLSGLCSYRKARSLRHGDVLAVDCFVALDFLNTQGAADLLLHHLEETASAAGCSAIEITLARQDTRLIDQFRGAGHALEGVLLCKPLLPV</sequence>
<evidence type="ECO:0000313" key="1">
    <source>
        <dbReference type="EMBL" id="OYQ21584.1"/>
    </source>
</evidence>
<reference evidence="1 2" key="1">
    <citation type="submission" date="2017-07" db="EMBL/GenBank/DDBJ databases">
        <title>Elstera cyanobacteriorum sp. nov., a novel bacterium isolated from cyanobacterial aggregates in a eutrophic lake.</title>
        <authorList>
            <person name="Cai H."/>
        </authorList>
    </citation>
    <scope>NUCLEOTIDE SEQUENCE [LARGE SCALE GENOMIC DNA]</scope>
    <source>
        <strain evidence="1 2">TH019</strain>
    </source>
</reference>
<dbReference type="SUPFAM" id="SSF55729">
    <property type="entry name" value="Acyl-CoA N-acyltransferases (Nat)"/>
    <property type="match status" value="1"/>
</dbReference>
<dbReference type="OrthoDB" id="8479388at2"/>
<dbReference type="RefSeq" id="WP_094407075.1">
    <property type="nucleotide sequence ID" value="NZ_BMJZ01000010.1"/>
</dbReference>
<proteinExistence type="predicted"/>
<dbReference type="EMBL" id="NOXS01000021">
    <property type="protein sequence ID" value="OYQ21584.1"/>
    <property type="molecule type" value="Genomic_DNA"/>
</dbReference>
<dbReference type="Proteomes" id="UP000216361">
    <property type="component" value="Unassembled WGS sequence"/>
</dbReference>
<keyword evidence="2" id="KW-1185">Reference proteome</keyword>
<comment type="caution">
    <text evidence="1">The sequence shown here is derived from an EMBL/GenBank/DDBJ whole genome shotgun (WGS) entry which is preliminary data.</text>
</comment>
<evidence type="ECO:0000313" key="2">
    <source>
        <dbReference type="Proteomes" id="UP000216361"/>
    </source>
</evidence>
<dbReference type="AlphaFoldDB" id="A0A255XYW1"/>
<evidence type="ECO:0008006" key="3">
    <source>
        <dbReference type="Google" id="ProtNLM"/>
    </source>
</evidence>